<organism evidence="1 2">
    <name type="scientific">Vararia minispora EC-137</name>
    <dbReference type="NCBI Taxonomy" id="1314806"/>
    <lineage>
        <taxon>Eukaryota</taxon>
        <taxon>Fungi</taxon>
        <taxon>Dikarya</taxon>
        <taxon>Basidiomycota</taxon>
        <taxon>Agaricomycotina</taxon>
        <taxon>Agaricomycetes</taxon>
        <taxon>Russulales</taxon>
        <taxon>Lachnocladiaceae</taxon>
        <taxon>Vararia</taxon>
    </lineage>
</organism>
<comment type="caution">
    <text evidence="1">The sequence shown here is derived from an EMBL/GenBank/DDBJ whole genome shotgun (WGS) entry which is preliminary data.</text>
</comment>
<evidence type="ECO:0000313" key="1">
    <source>
        <dbReference type="EMBL" id="KAI0036161.1"/>
    </source>
</evidence>
<protein>
    <submittedName>
        <fullName evidence="1">Uncharacterized protein</fullName>
    </submittedName>
</protein>
<dbReference type="Proteomes" id="UP000814128">
    <property type="component" value="Unassembled WGS sequence"/>
</dbReference>
<gene>
    <name evidence="1" type="ORF">K488DRAFT_82424</name>
</gene>
<sequence length="382" mass="42364">MVVTKNMVRRRASSAAPSHLIHASSPVPQIKHKQSRRSKSKGPRQPSNSDLSLKKRNATLAAEQTVDLVLGDGKYIETRRCRDPSPLADSLGRHATETVWHVEHNITADIAVSVDRTSIYHMHTPLPAQQLAVRETRFEFTRSNALTIARRYAPSNIMCKATPIPSQVGVLVLTSSSPGGDFTEGSTTFDAVVARSTTIIASLSMSSAGQEFYHTFNPHSILYSPQVVGFRRDEDDTLELQEADFVPSRDAILADGLECALNDYVAPYVANVLSVPHAQWDFADASRSRQALKLRLSRVLDIFAARGDRILVLRPECNVPLETVAQVYAELLTGTPDDTGSGRFRNVFDKVVFCVGRHRLSAFRHAFDMRTFEDELNAYLSE</sequence>
<keyword evidence="2" id="KW-1185">Reference proteome</keyword>
<evidence type="ECO:0000313" key="2">
    <source>
        <dbReference type="Proteomes" id="UP000814128"/>
    </source>
</evidence>
<name>A0ACB8QWB7_9AGAM</name>
<accession>A0ACB8QWB7</accession>
<proteinExistence type="predicted"/>
<dbReference type="EMBL" id="MU273475">
    <property type="protein sequence ID" value="KAI0036161.1"/>
    <property type="molecule type" value="Genomic_DNA"/>
</dbReference>
<reference evidence="1" key="2">
    <citation type="journal article" date="2022" name="New Phytol.">
        <title>Evolutionary transition to the ectomycorrhizal habit in the genomes of a hyperdiverse lineage of mushroom-forming fungi.</title>
        <authorList>
            <person name="Looney B."/>
            <person name="Miyauchi S."/>
            <person name="Morin E."/>
            <person name="Drula E."/>
            <person name="Courty P.E."/>
            <person name="Kohler A."/>
            <person name="Kuo A."/>
            <person name="LaButti K."/>
            <person name="Pangilinan J."/>
            <person name="Lipzen A."/>
            <person name="Riley R."/>
            <person name="Andreopoulos W."/>
            <person name="He G."/>
            <person name="Johnson J."/>
            <person name="Nolan M."/>
            <person name="Tritt A."/>
            <person name="Barry K.W."/>
            <person name="Grigoriev I.V."/>
            <person name="Nagy L.G."/>
            <person name="Hibbett D."/>
            <person name="Henrissat B."/>
            <person name="Matheny P.B."/>
            <person name="Labbe J."/>
            <person name="Martin F.M."/>
        </authorList>
    </citation>
    <scope>NUCLEOTIDE SEQUENCE</scope>
    <source>
        <strain evidence="1">EC-137</strain>
    </source>
</reference>
<reference evidence="1" key="1">
    <citation type="submission" date="2021-02" db="EMBL/GenBank/DDBJ databases">
        <authorList>
            <consortium name="DOE Joint Genome Institute"/>
            <person name="Ahrendt S."/>
            <person name="Looney B.P."/>
            <person name="Miyauchi S."/>
            <person name="Morin E."/>
            <person name="Drula E."/>
            <person name="Courty P.E."/>
            <person name="Chicoki N."/>
            <person name="Fauchery L."/>
            <person name="Kohler A."/>
            <person name="Kuo A."/>
            <person name="Labutti K."/>
            <person name="Pangilinan J."/>
            <person name="Lipzen A."/>
            <person name="Riley R."/>
            <person name="Andreopoulos W."/>
            <person name="He G."/>
            <person name="Johnson J."/>
            <person name="Barry K.W."/>
            <person name="Grigoriev I.V."/>
            <person name="Nagy L."/>
            <person name="Hibbett D."/>
            <person name="Henrissat B."/>
            <person name="Matheny P.B."/>
            <person name="Labbe J."/>
            <person name="Martin F."/>
        </authorList>
    </citation>
    <scope>NUCLEOTIDE SEQUENCE</scope>
    <source>
        <strain evidence="1">EC-137</strain>
    </source>
</reference>